<dbReference type="InterPro" id="IPR001138">
    <property type="entry name" value="Zn2Cys6_DnaBD"/>
</dbReference>
<gene>
    <name evidence="7" type="ORF">BDV29DRAFT_176851</name>
</gene>
<dbReference type="Pfam" id="PF00172">
    <property type="entry name" value="Zn_clus"/>
    <property type="match status" value="1"/>
</dbReference>
<dbReference type="PANTHER" id="PTHR38111:SF2">
    <property type="entry name" value="FINGER DOMAIN PROTEIN, PUTATIVE (AFU_ORTHOLOGUE AFUA_1G01560)-RELATED"/>
    <property type="match status" value="1"/>
</dbReference>
<feature type="region of interest" description="Disordered" evidence="5">
    <location>
        <begin position="1"/>
        <end position="24"/>
    </location>
</feature>
<keyword evidence="1" id="KW-0805">Transcription regulation</keyword>
<evidence type="ECO:0000256" key="1">
    <source>
        <dbReference type="ARBA" id="ARBA00023015"/>
    </source>
</evidence>
<accession>A0A5N5WZW9</accession>
<dbReference type="GO" id="GO:0008270">
    <property type="term" value="F:zinc ion binding"/>
    <property type="evidence" value="ECO:0007669"/>
    <property type="project" value="InterPro"/>
</dbReference>
<dbReference type="CDD" id="cd00067">
    <property type="entry name" value="GAL4"/>
    <property type="match status" value="1"/>
</dbReference>
<name>A0A5N5WZW9_9EURO</name>
<dbReference type="GO" id="GO:0009893">
    <property type="term" value="P:positive regulation of metabolic process"/>
    <property type="evidence" value="ECO:0007669"/>
    <property type="project" value="UniProtKB-ARBA"/>
</dbReference>
<sequence>MSSEHDDRQSNDHPNPTMTAKPGARKKIRPTYSCLNCHTRKVKCDRVKPCGACCLRGRPSECEYGTSKKDRHYMEQSTLIDNLIQTCESLKRQLAEARQLANLPPIKSEESGSSSPYQIRPSNEDDIEKPNGPTEHLGLPQHDPRCSPNGLVMSPGNNARSQRESSPEALSRQKAALNDPTLASAVMELFVDRLIRNFSPDDHRKYGGTIALREASEMRMISPILCNAFEATALTFAGRQERNRSIELAGHAKYVRTLRQLQTALNDPEGNKSTEVLVVVLLSTITEAFKQTSKDSIFRHQLGGLELLRTRSPYRHRYGIERSLFVDLRLYWVTAALVHRKPTFLASKEWLTVPWPGDAHSKDILQHLLDVAVDIPGYLSRIDDFSTLLKKESGSTFELTREQSSIWEQATDLQMRLNLWKSMYADAYPQGTAWEVHDGDTTNGFPIFRCRNPSTMCVTSARILHYPDILLATSMCFYWALSLVVSATDSGLVSVLGPQQRYQFACNICRSMKYYISSIPGYLMSRIMFVLRTAFDAFSPGMIEKEFIAELFQYIGRKLEFTVFSNKCTSSSVQNELT</sequence>
<dbReference type="OrthoDB" id="5344325at2759"/>
<proteinExistence type="predicted"/>
<keyword evidence="2" id="KW-0238">DNA-binding</keyword>
<dbReference type="EMBL" id="ML732241">
    <property type="protein sequence ID" value="KAB8072690.1"/>
    <property type="molecule type" value="Genomic_DNA"/>
</dbReference>
<evidence type="ECO:0000259" key="6">
    <source>
        <dbReference type="PROSITE" id="PS50048"/>
    </source>
</evidence>
<dbReference type="InterPro" id="IPR053178">
    <property type="entry name" value="Osmoadaptation_assoc"/>
</dbReference>
<dbReference type="GO" id="GO:0000981">
    <property type="term" value="F:DNA-binding transcription factor activity, RNA polymerase II-specific"/>
    <property type="evidence" value="ECO:0007669"/>
    <property type="project" value="InterPro"/>
</dbReference>
<feature type="region of interest" description="Disordered" evidence="5">
    <location>
        <begin position="101"/>
        <end position="174"/>
    </location>
</feature>
<dbReference type="GO" id="GO:0003677">
    <property type="term" value="F:DNA binding"/>
    <property type="evidence" value="ECO:0007669"/>
    <property type="project" value="UniProtKB-KW"/>
</dbReference>
<reference evidence="7 8" key="1">
    <citation type="submission" date="2019-04" db="EMBL/GenBank/DDBJ databases">
        <title>Friends and foes A comparative genomics study of 23 Aspergillus species from section Flavi.</title>
        <authorList>
            <consortium name="DOE Joint Genome Institute"/>
            <person name="Kjaerbolling I."/>
            <person name="Vesth T."/>
            <person name="Frisvad J.C."/>
            <person name="Nybo J.L."/>
            <person name="Theobald S."/>
            <person name="Kildgaard S."/>
            <person name="Isbrandt T."/>
            <person name="Kuo A."/>
            <person name="Sato A."/>
            <person name="Lyhne E.K."/>
            <person name="Kogle M.E."/>
            <person name="Wiebenga A."/>
            <person name="Kun R.S."/>
            <person name="Lubbers R.J."/>
            <person name="Makela M.R."/>
            <person name="Barry K."/>
            <person name="Chovatia M."/>
            <person name="Clum A."/>
            <person name="Daum C."/>
            <person name="Haridas S."/>
            <person name="He G."/>
            <person name="LaButti K."/>
            <person name="Lipzen A."/>
            <person name="Mondo S."/>
            <person name="Riley R."/>
            <person name="Salamov A."/>
            <person name="Simmons B.A."/>
            <person name="Magnuson J.K."/>
            <person name="Henrissat B."/>
            <person name="Mortensen U.H."/>
            <person name="Larsen T.O."/>
            <person name="Devries R.P."/>
            <person name="Grigoriev I.V."/>
            <person name="Machida M."/>
            <person name="Baker S.E."/>
            <person name="Andersen M.R."/>
        </authorList>
    </citation>
    <scope>NUCLEOTIDE SEQUENCE [LARGE SCALE GENOMIC DNA]</scope>
    <source>
        <strain evidence="7 8">CBS 151.66</strain>
    </source>
</reference>
<dbReference type="PROSITE" id="PS00463">
    <property type="entry name" value="ZN2_CY6_FUNGAL_1"/>
    <property type="match status" value="1"/>
</dbReference>
<dbReference type="PROSITE" id="PS50048">
    <property type="entry name" value="ZN2_CY6_FUNGAL_2"/>
    <property type="match status" value="1"/>
</dbReference>
<dbReference type="AlphaFoldDB" id="A0A5N5WZW9"/>
<dbReference type="InterPro" id="IPR036864">
    <property type="entry name" value="Zn2-C6_fun-type_DNA-bd_sf"/>
</dbReference>
<evidence type="ECO:0000256" key="5">
    <source>
        <dbReference type="SAM" id="MobiDB-lite"/>
    </source>
</evidence>
<feature type="compositionally biased region" description="Basic and acidic residues" evidence="5">
    <location>
        <begin position="1"/>
        <end position="11"/>
    </location>
</feature>
<feature type="domain" description="Zn(2)-C6 fungal-type" evidence="6">
    <location>
        <begin position="33"/>
        <end position="64"/>
    </location>
</feature>
<feature type="compositionally biased region" description="Polar residues" evidence="5">
    <location>
        <begin position="111"/>
        <end position="121"/>
    </location>
</feature>
<evidence type="ECO:0000313" key="8">
    <source>
        <dbReference type="Proteomes" id="UP000326565"/>
    </source>
</evidence>
<dbReference type="SUPFAM" id="SSF57701">
    <property type="entry name" value="Zn2/Cys6 DNA-binding domain"/>
    <property type="match status" value="1"/>
</dbReference>
<dbReference type="SMART" id="SM00066">
    <property type="entry name" value="GAL4"/>
    <property type="match status" value="1"/>
</dbReference>
<dbReference type="Proteomes" id="UP000326565">
    <property type="component" value="Unassembled WGS sequence"/>
</dbReference>
<dbReference type="Pfam" id="PF11951">
    <property type="entry name" value="Fungal_trans_2"/>
    <property type="match status" value="1"/>
</dbReference>
<evidence type="ECO:0000256" key="2">
    <source>
        <dbReference type="ARBA" id="ARBA00023125"/>
    </source>
</evidence>
<dbReference type="Gene3D" id="4.10.240.10">
    <property type="entry name" value="Zn(2)-C6 fungal-type DNA-binding domain"/>
    <property type="match status" value="1"/>
</dbReference>
<protein>
    <recommendedName>
        <fullName evidence="6">Zn(2)-C6 fungal-type domain-containing protein</fullName>
    </recommendedName>
</protein>
<dbReference type="PANTHER" id="PTHR38111">
    <property type="entry name" value="ZN(2)-C6 FUNGAL-TYPE DOMAIN-CONTAINING PROTEIN-RELATED"/>
    <property type="match status" value="1"/>
</dbReference>
<evidence type="ECO:0000313" key="7">
    <source>
        <dbReference type="EMBL" id="KAB8072690.1"/>
    </source>
</evidence>
<dbReference type="InterPro" id="IPR021858">
    <property type="entry name" value="Fun_TF"/>
</dbReference>
<evidence type="ECO:0000256" key="3">
    <source>
        <dbReference type="ARBA" id="ARBA00023163"/>
    </source>
</evidence>
<keyword evidence="8" id="KW-1185">Reference proteome</keyword>
<keyword evidence="4" id="KW-0539">Nucleus</keyword>
<keyword evidence="3" id="KW-0804">Transcription</keyword>
<organism evidence="7 8">
    <name type="scientific">Aspergillus leporis</name>
    <dbReference type="NCBI Taxonomy" id="41062"/>
    <lineage>
        <taxon>Eukaryota</taxon>
        <taxon>Fungi</taxon>
        <taxon>Dikarya</taxon>
        <taxon>Ascomycota</taxon>
        <taxon>Pezizomycotina</taxon>
        <taxon>Eurotiomycetes</taxon>
        <taxon>Eurotiomycetidae</taxon>
        <taxon>Eurotiales</taxon>
        <taxon>Aspergillaceae</taxon>
        <taxon>Aspergillus</taxon>
        <taxon>Aspergillus subgen. Circumdati</taxon>
    </lineage>
</organism>
<evidence type="ECO:0000256" key="4">
    <source>
        <dbReference type="ARBA" id="ARBA00023242"/>
    </source>
</evidence>